<evidence type="ECO:0000313" key="1">
    <source>
        <dbReference type="EMBL" id="KAI4296019.1"/>
    </source>
</evidence>
<keyword evidence="2" id="KW-1185">Reference proteome</keyword>
<proteinExistence type="predicted"/>
<organism evidence="1 2">
    <name type="scientific">Bauhinia variegata</name>
    <name type="common">Purple orchid tree</name>
    <name type="synonym">Phanera variegata</name>
    <dbReference type="NCBI Taxonomy" id="167791"/>
    <lineage>
        <taxon>Eukaryota</taxon>
        <taxon>Viridiplantae</taxon>
        <taxon>Streptophyta</taxon>
        <taxon>Embryophyta</taxon>
        <taxon>Tracheophyta</taxon>
        <taxon>Spermatophyta</taxon>
        <taxon>Magnoliopsida</taxon>
        <taxon>eudicotyledons</taxon>
        <taxon>Gunneridae</taxon>
        <taxon>Pentapetalae</taxon>
        <taxon>rosids</taxon>
        <taxon>fabids</taxon>
        <taxon>Fabales</taxon>
        <taxon>Fabaceae</taxon>
        <taxon>Cercidoideae</taxon>
        <taxon>Cercideae</taxon>
        <taxon>Bauhiniinae</taxon>
        <taxon>Bauhinia</taxon>
    </lineage>
</organism>
<name>A0ACB9KFM8_BAUVA</name>
<reference evidence="1 2" key="1">
    <citation type="journal article" date="2022" name="DNA Res.">
        <title>Chromosomal-level genome assembly of the orchid tree Bauhinia variegata (Leguminosae; Cercidoideae) supports the allotetraploid origin hypothesis of Bauhinia.</title>
        <authorList>
            <person name="Zhong Y."/>
            <person name="Chen Y."/>
            <person name="Zheng D."/>
            <person name="Pang J."/>
            <person name="Liu Y."/>
            <person name="Luo S."/>
            <person name="Meng S."/>
            <person name="Qian L."/>
            <person name="Wei D."/>
            <person name="Dai S."/>
            <person name="Zhou R."/>
        </authorList>
    </citation>
    <scope>NUCLEOTIDE SEQUENCE [LARGE SCALE GENOMIC DNA]</scope>
    <source>
        <strain evidence="1">BV-YZ2020</strain>
    </source>
</reference>
<sequence length="648" mass="72080">MEKSAENTSEAPRPRNAVDSLVNDVTCQLDQIKIKFEKEEESIEAAGTSLRGHNSQSSPTNGSSNQTHQLGFEPYNPLSHLNFTRIQTDFGVNGSIPPSAWVNHSVDKPSSSYSARQCDPFNEISSLSSWAYQTGGNNSSIWRLEDNSTQTNLGTNSVFASQSPHFDQFEATQGATDNLLQRNFNHGFGSVSPQIGQFAATRGGRNNSMQQNYNGFGSVSPQIGQFAATRGGRNNSMQQNYNGFGSVSPQIGQFAATWGGRNNLMQQNYNGFGSVNPQTTQFAAAERDGSFSVSEWNRSSWLFGGLRNQEGYENGGQGGIQFEQVDMVQLAMTPEGSKRLQDILVRRNFGMTNMIFEKTLEGMLLMMNDKHGHLFFAKFIENCNAIQFSMIVAKITLRAEDLLETSCHPFGSQCIKGLIGVLDIKNSPQMIARVTSALSYIFYNLMTNKTGSYAVLKCFEAFHPQENQVLYRKLVEQCIDLAIDEIGCLSLNRSIQYIRGDLRYQLLQKISDSAVYLAHDPYGTFVLQNVIELGNPVLTPRICSLLKGHYVELSVKVSGSHVVERCLTSRIPEMIFAVEDLLEYDKLVHVATNQYGNYVIQCALRETKRIGDPLHQELLSKVLSLGRLNHGYGKKVVNYIQRGCPLDK</sequence>
<dbReference type="EMBL" id="CM039439">
    <property type="protein sequence ID" value="KAI4296019.1"/>
    <property type="molecule type" value="Genomic_DNA"/>
</dbReference>
<dbReference type="Proteomes" id="UP000828941">
    <property type="component" value="Chromosome 14"/>
</dbReference>
<protein>
    <submittedName>
        <fullName evidence="1">Uncharacterized protein</fullName>
    </submittedName>
</protein>
<accession>A0ACB9KFM8</accession>
<comment type="caution">
    <text evidence="1">The sequence shown here is derived from an EMBL/GenBank/DDBJ whole genome shotgun (WGS) entry which is preliminary data.</text>
</comment>
<gene>
    <name evidence="1" type="ORF">L6164_036009</name>
</gene>
<evidence type="ECO:0000313" key="2">
    <source>
        <dbReference type="Proteomes" id="UP000828941"/>
    </source>
</evidence>